<dbReference type="InterPro" id="IPR002890">
    <property type="entry name" value="MG2"/>
</dbReference>
<dbReference type="InterPro" id="IPR018933">
    <property type="entry name" value="Netrin_module_non-TIMP"/>
</dbReference>
<dbReference type="Pfam" id="PF07677">
    <property type="entry name" value="A2M_recep"/>
    <property type="match status" value="1"/>
</dbReference>
<dbReference type="Gene3D" id="2.20.130.20">
    <property type="match status" value="1"/>
</dbReference>
<dbReference type="Gene3D" id="2.60.40.690">
    <property type="entry name" value="Alpha-macroglobulin, receptor-binding domain"/>
    <property type="match status" value="1"/>
</dbReference>
<name>F6YQE3_MONDO</name>
<keyword evidence="7" id="KW-0180">Complement pathway</keyword>
<feature type="chain" id="PRO_5003346995" evidence="14">
    <location>
        <begin position="24"/>
        <end position="1656"/>
    </location>
</feature>
<dbReference type="Pfam" id="PF17790">
    <property type="entry name" value="MG1"/>
    <property type="match status" value="1"/>
</dbReference>
<dbReference type="InParanoid" id="F6YQE3"/>
<evidence type="ECO:0000256" key="13">
    <source>
        <dbReference type="ARBA" id="ARBA00023198"/>
    </source>
</evidence>
<dbReference type="SUPFAM" id="SSF48239">
    <property type="entry name" value="Terpenoid cyclases/Protein prenyltransferases"/>
    <property type="match status" value="1"/>
</dbReference>
<dbReference type="Gene3D" id="2.60.40.1940">
    <property type="match status" value="1"/>
</dbReference>
<feature type="domain" description="Anaphylatoxin-like" evidence="15">
    <location>
        <begin position="692"/>
        <end position="727"/>
    </location>
</feature>
<dbReference type="InterPro" id="IPR047565">
    <property type="entry name" value="Alpha-macroglob_thiol-ester_cl"/>
</dbReference>
<dbReference type="SMART" id="SM00643">
    <property type="entry name" value="C345C"/>
    <property type="match status" value="1"/>
</dbReference>
<proteinExistence type="inferred from homology"/>
<dbReference type="SUPFAM" id="SSF47686">
    <property type="entry name" value="Anaphylotoxins (complement system)"/>
    <property type="match status" value="1"/>
</dbReference>
<dbReference type="PROSITE" id="PS01177">
    <property type="entry name" value="ANAPHYLATOXIN_1"/>
    <property type="match status" value="1"/>
</dbReference>
<dbReference type="GO" id="GO:0004867">
    <property type="term" value="F:serine-type endopeptidase inhibitor activity"/>
    <property type="evidence" value="ECO:0007669"/>
    <property type="project" value="UniProtKB-KW"/>
</dbReference>
<dbReference type="GO" id="GO:0005615">
    <property type="term" value="C:extracellular space"/>
    <property type="evidence" value="ECO:0007669"/>
    <property type="project" value="InterPro"/>
</dbReference>
<dbReference type="PANTHER" id="PTHR11412">
    <property type="entry name" value="MACROGLOBULIN / COMPLEMENT"/>
    <property type="match status" value="1"/>
</dbReference>
<evidence type="ECO:0000256" key="3">
    <source>
        <dbReference type="ARBA" id="ARBA00010952"/>
    </source>
</evidence>
<evidence type="ECO:0000256" key="11">
    <source>
        <dbReference type="ARBA" id="ARBA00023162"/>
    </source>
</evidence>
<keyword evidence="6 14" id="KW-0732">Signal</keyword>
<accession>F6YQE3</accession>
<keyword evidence="12" id="KW-0325">Glycoprotein</keyword>
<evidence type="ECO:0000256" key="5">
    <source>
        <dbReference type="ARBA" id="ARBA00022690"/>
    </source>
</evidence>
<dbReference type="InterPro" id="IPR036595">
    <property type="entry name" value="A-macroglobulin_rcpt-bd_sf"/>
</dbReference>
<dbReference type="InterPro" id="IPR001599">
    <property type="entry name" value="Macroglobln_a2"/>
</dbReference>
<dbReference type="SMART" id="SM01361">
    <property type="entry name" value="A2M_recep"/>
    <property type="match status" value="1"/>
</dbReference>
<dbReference type="Bgee" id="ENSMODG00000005107">
    <property type="expression patterns" value="Expressed in liver and 1 other cell type or tissue"/>
</dbReference>
<dbReference type="FunFam" id="2.60.40.1940:FF:000001">
    <property type="entry name" value="Complement component C3"/>
    <property type="match status" value="1"/>
</dbReference>
<dbReference type="KEGG" id="mdo:103096413"/>
<protein>
    <submittedName>
        <fullName evidence="17">Venom factor</fullName>
    </submittedName>
</protein>
<dbReference type="InterPro" id="IPR018081">
    <property type="entry name" value="Anaphylatoxin_comp_syst"/>
</dbReference>
<dbReference type="Pfam" id="PF17791">
    <property type="entry name" value="MG3"/>
    <property type="match status" value="1"/>
</dbReference>
<dbReference type="Gene3D" id="2.60.40.1930">
    <property type="match status" value="3"/>
</dbReference>
<reference evidence="17" key="3">
    <citation type="submission" date="2025-09" db="UniProtKB">
        <authorList>
            <consortium name="Ensembl"/>
        </authorList>
    </citation>
    <scope>IDENTIFICATION</scope>
</reference>
<dbReference type="GO" id="GO:0006957">
    <property type="term" value="P:complement activation, alternative pathway"/>
    <property type="evidence" value="ECO:0007669"/>
    <property type="project" value="UniProtKB-KW"/>
</dbReference>
<dbReference type="InterPro" id="IPR009048">
    <property type="entry name" value="A-macroglobulin_rcpt-bd"/>
</dbReference>
<dbReference type="Pfam" id="PF01835">
    <property type="entry name" value="MG2"/>
    <property type="match status" value="1"/>
</dbReference>
<keyword evidence="5" id="KW-0646">Protease inhibitor</keyword>
<evidence type="ECO:0000256" key="8">
    <source>
        <dbReference type="ARBA" id="ARBA00022900"/>
    </source>
</evidence>
<dbReference type="FunFam" id="2.60.40.10:FF:000155">
    <property type="entry name" value="complement C3 isoform X1"/>
    <property type="match status" value="1"/>
</dbReference>
<dbReference type="OMA" id="FGTWTIE"/>
<dbReference type="eggNOG" id="KOG1366">
    <property type="taxonomic scope" value="Eukaryota"/>
</dbReference>
<dbReference type="InterPro" id="IPR040839">
    <property type="entry name" value="MG4"/>
</dbReference>
<gene>
    <name evidence="17" type="primary">LOC103096413</name>
</gene>
<organism evidence="17 18">
    <name type="scientific">Monodelphis domestica</name>
    <name type="common">Gray short-tailed opossum</name>
    <dbReference type="NCBI Taxonomy" id="13616"/>
    <lineage>
        <taxon>Eukaryota</taxon>
        <taxon>Metazoa</taxon>
        <taxon>Chordata</taxon>
        <taxon>Craniata</taxon>
        <taxon>Vertebrata</taxon>
        <taxon>Euteleostomi</taxon>
        <taxon>Mammalia</taxon>
        <taxon>Metatheria</taxon>
        <taxon>Didelphimorphia</taxon>
        <taxon>Didelphidae</taxon>
        <taxon>Monodelphis</taxon>
    </lineage>
</organism>
<comment type="similarity">
    <text evidence="3">Belongs to the protease inhibitor I39 (alpha-2-macroglobulin) family.</text>
</comment>
<dbReference type="GeneTree" id="ENSGT00940000164135"/>
<dbReference type="InterPro" id="IPR011625">
    <property type="entry name" value="A2M_N_BRD"/>
</dbReference>
<keyword evidence="9" id="KW-0882">Thioester bond</keyword>
<evidence type="ECO:0000259" key="15">
    <source>
        <dbReference type="PROSITE" id="PS01178"/>
    </source>
</evidence>
<dbReference type="SUPFAM" id="SSF50242">
    <property type="entry name" value="TIMP-like"/>
    <property type="match status" value="1"/>
</dbReference>
<dbReference type="PROSITE" id="PS50189">
    <property type="entry name" value="NTR"/>
    <property type="match status" value="1"/>
</dbReference>
<dbReference type="CDD" id="cd02896">
    <property type="entry name" value="complement_C3_C4_C5"/>
    <property type="match status" value="1"/>
</dbReference>
<dbReference type="Pfam" id="PF07703">
    <property type="entry name" value="A2M_BRD"/>
    <property type="match status" value="1"/>
</dbReference>
<evidence type="ECO:0000313" key="17">
    <source>
        <dbReference type="Ensembl" id="ENSMODP00000006290.3"/>
    </source>
</evidence>
<keyword evidence="10" id="KW-1015">Disulfide bond</keyword>
<dbReference type="Pfam" id="PF21308">
    <property type="entry name" value="C3_CUB2"/>
    <property type="match status" value="1"/>
</dbReference>
<dbReference type="Pfam" id="PF07678">
    <property type="entry name" value="TED_complement"/>
    <property type="match status" value="1"/>
</dbReference>
<dbReference type="SMART" id="SM01419">
    <property type="entry name" value="Thiol-ester_cl"/>
    <property type="match status" value="1"/>
</dbReference>
<evidence type="ECO:0000256" key="1">
    <source>
        <dbReference type="ARBA" id="ARBA00004241"/>
    </source>
</evidence>
<dbReference type="Pfam" id="PF00207">
    <property type="entry name" value="A2M"/>
    <property type="match status" value="1"/>
</dbReference>
<dbReference type="Proteomes" id="UP000002280">
    <property type="component" value="Chromosome 3"/>
</dbReference>
<dbReference type="Gene3D" id="1.50.10.20">
    <property type="match status" value="1"/>
</dbReference>
<dbReference type="InterPro" id="IPR001134">
    <property type="entry name" value="Netrin_domain"/>
</dbReference>
<dbReference type="Gene3D" id="2.40.50.120">
    <property type="match status" value="1"/>
</dbReference>
<keyword evidence="11" id="KW-0399">Innate immunity</keyword>
<dbReference type="GO" id="GO:0006954">
    <property type="term" value="P:inflammatory response"/>
    <property type="evidence" value="ECO:0007669"/>
    <property type="project" value="UniProtKB-KW"/>
</dbReference>
<dbReference type="InterPro" id="IPR011626">
    <property type="entry name" value="Alpha-macroglobulin_TED"/>
</dbReference>
<comment type="subcellular location">
    <subcellularLocation>
        <location evidence="1">Cell surface</location>
    </subcellularLocation>
    <subcellularLocation>
        <location evidence="2">Secreted</location>
    </subcellularLocation>
</comment>
<dbReference type="InterPro" id="IPR013783">
    <property type="entry name" value="Ig-like_fold"/>
</dbReference>
<dbReference type="Gene3D" id="1.20.91.20">
    <property type="entry name" value="Anaphylotoxins (complement system)"/>
    <property type="match status" value="1"/>
</dbReference>
<reference evidence="17 18" key="1">
    <citation type="journal article" date="2007" name="Nature">
        <title>Genome of the marsupial Monodelphis domestica reveals innovation in non-coding sequences.</title>
        <authorList>
            <person name="Mikkelsen T.S."/>
            <person name="Wakefield M.J."/>
            <person name="Aken B."/>
            <person name="Amemiya C.T."/>
            <person name="Chang J.L."/>
            <person name="Duke S."/>
            <person name="Garber M."/>
            <person name="Gentles A.J."/>
            <person name="Goodstadt L."/>
            <person name="Heger A."/>
            <person name="Jurka J."/>
            <person name="Kamal M."/>
            <person name="Mauceli E."/>
            <person name="Searle S.M."/>
            <person name="Sharpe T."/>
            <person name="Baker M.L."/>
            <person name="Batzer M.A."/>
            <person name="Benos P.V."/>
            <person name="Belov K."/>
            <person name="Clamp M."/>
            <person name="Cook A."/>
            <person name="Cuff J."/>
            <person name="Das R."/>
            <person name="Davidow L."/>
            <person name="Deakin J.E."/>
            <person name="Fazzari M.J."/>
            <person name="Glass J.L."/>
            <person name="Grabherr M."/>
            <person name="Greally J.M."/>
            <person name="Gu W."/>
            <person name="Hore T.A."/>
            <person name="Huttley G.A."/>
            <person name="Kleber M."/>
            <person name="Jirtle R.L."/>
            <person name="Koina E."/>
            <person name="Lee J.T."/>
            <person name="Mahony S."/>
            <person name="Marra M.A."/>
            <person name="Miller R.D."/>
            <person name="Nicholls R.D."/>
            <person name="Oda M."/>
            <person name="Papenfuss A.T."/>
            <person name="Parra Z.E."/>
            <person name="Pollock D.D."/>
            <person name="Ray D.A."/>
            <person name="Schein J.E."/>
            <person name="Speed T.P."/>
            <person name="Thompson K."/>
            <person name="VandeBerg J.L."/>
            <person name="Wade C.M."/>
            <person name="Walker J.A."/>
            <person name="Waters P.D."/>
            <person name="Webber C."/>
            <person name="Weidman J.R."/>
            <person name="Xie X."/>
            <person name="Zody M.C."/>
            <person name="Baldwin J."/>
            <person name="Abdouelleil A."/>
            <person name="Abdulkadir J."/>
            <person name="Abebe A."/>
            <person name="Abera B."/>
            <person name="Abreu J."/>
            <person name="Acer S.C."/>
            <person name="Aftuck L."/>
            <person name="Alexander A."/>
            <person name="An P."/>
            <person name="Anderson E."/>
            <person name="Anderson S."/>
            <person name="Arachi H."/>
            <person name="Azer M."/>
            <person name="Bachantsang P."/>
            <person name="Barry A."/>
            <person name="Bayul T."/>
            <person name="Berlin A."/>
            <person name="Bessette D."/>
            <person name="Bloom T."/>
            <person name="Bloom T."/>
            <person name="Boguslavskiy L."/>
            <person name="Bonnet C."/>
            <person name="Boukhgalter B."/>
            <person name="Bourzgui I."/>
            <person name="Brown A."/>
            <person name="Cahill P."/>
            <person name="Channer S."/>
            <person name="Cheshatsang Y."/>
            <person name="Chuda L."/>
            <person name="Citroen M."/>
            <person name="Collymore A."/>
            <person name="Cooke P."/>
            <person name="Costello M."/>
            <person name="D'Aco K."/>
            <person name="Daza R."/>
            <person name="De Haan G."/>
            <person name="DeGray S."/>
            <person name="DeMaso C."/>
            <person name="Dhargay N."/>
            <person name="Dooley K."/>
            <person name="Dooley E."/>
            <person name="Doricent M."/>
            <person name="Dorje P."/>
            <person name="Dorjee K."/>
            <person name="Dupes A."/>
            <person name="Elong R."/>
            <person name="Falk J."/>
            <person name="Farina A."/>
            <person name="Faro S."/>
            <person name="Ferguson D."/>
            <person name="Fisher S."/>
            <person name="Foley C.D."/>
            <person name="Franke A."/>
            <person name="Friedrich D."/>
            <person name="Gadbois L."/>
            <person name="Gearin G."/>
            <person name="Gearin C.R."/>
            <person name="Giannoukos G."/>
            <person name="Goode T."/>
            <person name="Graham J."/>
            <person name="Grandbois E."/>
            <person name="Grewal S."/>
            <person name="Gyaltsen K."/>
            <person name="Hafez N."/>
            <person name="Hagos B."/>
            <person name="Hall J."/>
            <person name="Henson C."/>
            <person name="Hollinger A."/>
            <person name="Honan T."/>
            <person name="Huard M.D."/>
            <person name="Hughes L."/>
            <person name="Hurhula B."/>
            <person name="Husby M.E."/>
            <person name="Kamat A."/>
            <person name="Kanga B."/>
            <person name="Kashin S."/>
            <person name="Khazanovich D."/>
            <person name="Kisner P."/>
            <person name="Lance K."/>
            <person name="Lara M."/>
            <person name="Lee W."/>
            <person name="Lennon N."/>
            <person name="Letendre F."/>
            <person name="LeVine R."/>
            <person name="Lipovsky A."/>
            <person name="Liu X."/>
            <person name="Liu J."/>
            <person name="Liu S."/>
            <person name="Lokyitsang T."/>
            <person name="Lokyitsang Y."/>
            <person name="Lubonja R."/>
            <person name="Lui A."/>
            <person name="MacDonald P."/>
            <person name="Magnisalis V."/>
            <person name="Maru K."/>
            <person name="Matthews C."/>
            <person name="McCusker W."/>
            <person name="McDonough S."/>
            <person name="Mehta T."/>
            <person name="Meldrim J."/>
            <person name="Meneus L."/>
            <person name="Mihai O."/>
            <person name="Mihalev A."/>
            <person name="Mihova T."/>
            <person name="Mittelman R."/>
            <person name="Mlenga V."/>
            <person name="Montmayeur A."/>
            <person name="Mulrain L."/>
            <person name="Navidi A."/>
            <person name="Naylor J."/>
            <person name="Negash T."/>
            <person name="Nguyen T."/>
            <person name="Nguyen N."/>
            <person name="Nicol R."/>
            <person name="Norbu C."/>
            <person name="Norbu N."/>
            <person name="Novod N."/>
            <person name="O'Neill B."/>
            <person name="Osman S."/>
            <person name="Markiewicz E."/>
            <person name="Oyono O.L."/>
            <person name="Patti C."/>
            <person name="Phunkhang P."/>
            <person name="Pierre F."/>
            <person name="Priest M."/>
            <person name="Raghuraman S."/>
            <person name="Rege F."/>
            <person name="Reyes R."/>
            <person name="Rise C."/>
            <person name="Rogov P."/>
            <person name="Ross K."/>
            <person name="Ryan E."/>
            <person name="Settipalli S."/>
            <person name="Shea T."/>
            <person name="Sherpa N."/>
            <person name="Shi L."/>
            <person name="Shih D."/>
            <person name="Sparrow T."/>
            <person name="Spaulding J."/>
            <person name="Stalker J."/>
            <person name="Stange-Thomann N."/>
            <person name="Stavropoulos S."/>
            <person name="Stone C."/>
            <person name="Strader C."/>
            <person name="Tesfaye S."/>
            <person name="Thomson T."/>
            <person name="Thoulutsang Y."/>
            <person name="Thoulutsang D."/>
            <person name="Topham K."/>
            <person name="Topping I."/>
            <person name="Tsamla T."/>
            <person name="Vassiliev H."/>
            <person name="Vo A."/>
            <person name="Wangchuk T."/>
            <person name="Wangdi T."/>
            <person name="Weiand M."/>
            <person name="Wilkinson J."/>
            <person name="Wilson A."/>
            <person name="Yadav S."/>
            <person name="Young G."/>
            <person name="Yu Q."/>
            <person name="Zembek L."/>
            <person name="Zhong D."/>
            <person name="Zimmer A."/>
            <person name="Zwirko Z."/>
            <person name="Jaffe D.B."/>
            <person name="Alvarez P."/>
            <person name="Brockman W."/>
            <person name="Butler J."/>
            <person name="Chin C."/>
            <person name="Gnerre S."/>
            <person name="MacCallum I."/>
            <person name="Graves J.A."/>
            <person name="Ponting C.P."/>
            <person name="Breen M."/>
            <person name="Samollow P.B."/>
            <person name="Lander E.S."/>
            <person name="Lindblad-Toh K."/>
        </authorList>
    </citation>
    <scope>NUCLEOTIDE SEQUENCE [LARGE SCALE GENOMIC DNA]</scope>
</reference>
<dbReference type="HOGENOM" id="CLU_001634_4_0_1"/>
<evidence type="ECO:0000256" key="4">
    <source>
        <dbReference type="ARBA" id="ARBA00022525"/>
    </source>
</evidence>
<dbReference type="GO" id="GO:0006958">
    <property type="term" value="P:complement activation, classical pathway"/>
    <property type="evidence" value="ECO:0007669"/>
    <property type="project" value="UniProtKB-KW"/>
</dbReference>
<evidence type="ECO:0000256" key="9">
    <source>
        <dbReference type="ARBA" id="ARBA00022966"/>
    </source>
</evidence>
<feature type="domain" description="NTR" evidence="16">
    <location>
        <begin position="1513"/>
        <end position="1654"/>
    </location>
</feature>
<dbReference type="Pfam" id="PF17789">
    <property type="entry name" value="MG4"/>
    <property type="match status" value="1"/>
</dbReference>
<dbReference type="InterPro" id="IPR008930">
    <property type="entry name" value="Terpenoid_cyclase/PrenylTrfase"/>
</dbReference>
<dbReference type="GO" id="GO:0009986">
    <property type="term" value="C:cell surface"/>
    <property type="evidence" value="ECO:0007669"/>
    <property type="project" value="UniProtKB-SubCell"/>
</dbReference>
<evidence type="ECO:0000313" key="18">
    <source>
        <dbReference type="Proteomes" id="UP000002280"/>
    </source>
</evidence>
<dbReference type="Pfam" id="PF01759">
    <property type="entry name" value="NTR"/>
    <property type="match status" value="1"/>
</dbReference>
<dbReference type="GeneID" id="103096413"/>
<dbReference type="SMART" id="SM01360">
    <property type="entry name" value="A2M"/>
    <property type="match status" value="1"/>
</dbReference>
<keyword evidence="13" id="KW-0395">Inflammatory response</keyword>
<dbReference type="Gene3D" id="6.20.50.160">
    <property type="match status" value="1"/>
</dbReference>
<dbReference type="InterPro" id="IPR041555">
    <property type="entry name" value="MG3"/>
</dbReference>
<dbReference type="FunFam" id="2.60.40.1930:FF:000001">
    <property type="entry name" value="CD109 isoform 3"/>
    <property type="match status" value="1"/>
</dbReference>
<dbReference type="InterPro" id="IPR050473">
    <property type="entry name" value="A2M/Complement_sys"/>
</dbReference>
<dbReference type="STRING" id="13616.ENSMODP00000006290"/>
<dbReference type="OrthoDB" id="6359008at2759"/>
<sequence>MEGPGTLALAHLLFFLGLPLAHCDPLCLLVAPRVLWVGGPENIMLQVHQDPKQPLANVIEVFLAIWDFPLERKLLYNTPLTLSKDEDYMALVPVTIPESVVFPPRPGKQYVVLKVTSKACSLMKTILVAPHAGYIFIQTDKTIYTPRQLVQYRVFTVNHGLDPVMRPFTINIKNPEGISVSSQNFGAENGFFVSNFKLPELVSFGTWTIEARYQSGPQKPYIVSFDVKEYVLPSFEVHLVPNKTFFYFNDMTLGIGIKARYVFNKPVEGHALVIFGVKLDSQRITIQDSLQKVKISEGEGHASLNKATLITQFQNPNDLLGASIFVNVTVFSSGGEMVQAETSGVKIVQSPYNIQFTRTPHYFKPGMPFHFGVLVTNPDGSPSSGVYVQCESQRVQTSAEGLGFLTLNTAANLERLSIQVETKDEQLQPQEQASAKFTAQAYKTEKNSGNYLHIEVKTLGTEVGNSLHLSLNTKHQDQATKESIKHFTILLLSKGQITHAQIQRKSPGGTYTSSIISVNPALLPSFRILAYYILPGSSPELVADSIWLDVKDRCMGTLQIGLKDSADIPIFEPNDQVNLRLTGDPLALVGLVAVDKAIYVLNSKHKLSQKKVWDVVENRDIGCTAGSGRDNLGVFTDAGLDLTTNTSLSTGASEDWRCPQSSSSSRKRRSLKILEKKIKKVNEFKMALERRCCETGFREGPVGLSCEERVLWVRHGPACKAAFLQCCHHRALLNQEAQAERLRLGTLEEDDDDEDFLFFEDSDLKVRKYFPESWLWKKVILPQDPARGSSLAEMTIPMNLPDSITTWQIMAVSLLKGKGICISEPLEMTVRKSFFVDLKLPFSAVRNEQVQIQAVLYNYHNRIAMVRVEFPYKEALCSASSKTKPSRQRVSVGPASSVVVPFTVLPVEQGETEVEVKVVGPGTWDQVKKTLLVQAEGQIERHSYSLLLDPKGLTQVEKVQRKDFENMVPGTNAEVFVSVQGDILGEPILGALTPSETRKLLAVPTGCPEQTLSSLAPLVILTQYLDATGQWGQVGVELRNKVIDNIVTGYTKMLTYRNPDGAYHIHSGNPGSTWLTSYVFRVFAMALKSMTKSGMDPEVLCSSAKWLITQRQEEDGSFLEKAPVIMKSMQGGYWGSEAKVSLTALVLIALKEGESLCNSEELNVGASIQKAGTFLRQELPNLKTVFSVATASYAMALANSSWPNDRLDAFAAPDKSHWTVEKDKSLYTVEATAYALLQKLHLGRHEDVHSITKWLIEHREFGGGFRSTQTTVVALEALTQYRQTIPIGGVSDIRVQITSPKRAFTVEWNIDQTNAYQLRSHKFSAQDDLIIKASGTGKGTLSILTMYNKLPERQKSPCQSHHLNVTLHPVSDERSKGETYQLRIEARYLGPQEATMTILEVSLLTGFYPDHDDLQQLTSNIEMYAFQYETKTSSSNSSVILYLERLSHQVDTVLGFRIHRQLETELLQAAPVTIINYYEPAERCSAFYNVPGATVFLRRICHKDVCRCAEEKCPSLTSNHDGISQELLQVKACQPGLDFVYKAHLEELEKVDTYIYYTMKILEVIKSGTDAGVVNKDKKFVSHIMCFHTLGLKANETYLIMGQSSDLWKTKDEYSYALSKDTFIIKWPEISDVAFLGFRKKLENFSEYLRVHGCES</sequence>
<dbReference type="Gene3D" id="2.60.40.10">
    <property type="entry name" value="Immunoglobulins"/>
    <property type="match status" value="2"/>
</dbReference>
<dbReference type="Ensembl" id="ENSMODT00000006422.4">
    <property type="protein sequence ID" value="ENSMODP00000006290.3"/>
    <property type="gene ID" value="ENSMODG00000005107.4"/>
</dbReference>
<evidence type="ECO:0000256" key="2">
    <source>
        <dbReference type="ARBA" id="ARBA00004613"/>
    </source>
</evidence>
<keyword evidence="18" id="KW-1185">Reference proteome</keyword>
<evidence type="ECO:0000259" key="16">
    <source>
        <dbReference type="PROSITE" id="PS50189"/>
    </source>
</evidence>
<dbReference type="Pfam" id="PF01821">
    <property type="entry name" value="ANATO"/>
    <property type="match status" value="1"/>
</dbReference>
<dbReference type="InterPro" id="IPR000020">
    <property type="entry name" value="Anaphylatoxin/fibulin"/>
</dbReference>
<evidence type="ECO:0000256" key="10">
    <source>
        <dbReference type="ARBA" id="ARBA00023157"/>
    </source>
</evidence>
<dbReference type="RefSeq" id="XP_007488640.2">
    <property type="nucleotide sequence ID" value="XM_007488578.3"/>
</dbReference>
<evidence type="ECO:0000256" key="14">
    <source>
        <dbReference type="SAM" id="SignalP"/>
    </source>
</evidence>
<keyword evidence="11" id="KW-0391">Immunity</keyword>
<dbReference type="InterPro" id="IPR048848">
    <property type="entry name" value="C3_CUB2"/>
</dbReference>
<dbReference type="SMART" id="SM00104">
    <property type="entry name" value="ANATO"/>
    <property type="match status" value="1"/>
</dbReference>
<dbReference type="SMART" id="SM01359">
    <property type="entry name" value="A2M_N_2"/>
    <property type="match status" value="1"/>
</dbReference>
<dbReference type="PANTHER" id="PTHR11412:SF111">
    <property type="entry name" value="VENOM FACTOR"/>
    <property type="match status" value="1"/>
</dbReference>
<evidence type="ECO:0000256" key="7">
    <source>
        <dbReference type="ARBA" id="ARBA00022875"/>
    </source>
</evidence>
<dbReference type="CDD" id="cd00017">
    <property type="entry name" value="ANATO"/>
    <property type="match status" value="1"/>
</dbReference>
<keyword evidence="11" id="KW-0179">Complement alternate pathway</keyword>
<dbReference type="InterPro" id="IPR008993">
    <property type="entry name" value="TIMP-like_OB-fold"/>
</dbReference>
<dbReference type="Gene3D" id="2.60.120.1540">
    <property type="match status" value="1"/>
</dbReference>
<dbReference type="PROSITE" id="PS01178">
    <property type="entry name" value="ANAPHYLATOXIN_2"/>
    <property type="match status" value="1"/>
</dbReference>
<dbReference type="MEROPS" id="I39.950"/>
<evidence type="ECO:0000256" key="12">
    <source>
        <dbReference type="ARBA" id="ARBA00023180"/>
    </source>
</evidence>
<keyword evidence="4" id="KW-0964">Secreted</keyword>
<evidence type="ECO:0000256" key="6">
    <source>
        <dbReference type="ARBA" id="ARBA00022729"/>
    </source>
</evidence>
<feature type="signal peptide" evidence="14">
    <location>
        <begin position="1"/>
        <end position="23"/>
    </location>
</feature>
<keyword evidence="8" id="KW-0722">Serine protease inhibitor</keyword>
<reference evidence="17" key="2">
    <citation type="submission" date="2025-08" db="UniProtKB">
        <authorList>
            <consortium name="Ensembl"/>
        </authorList>
    </citation>
    <scope>IDENTIFICATION</scope>
</reference>
<dbReference type="InterPro" id="IPR041425">
    <property type="entry name" value="C3/4/5_MG1"/>
</dbReference>
<dbReference type="SUPFAM" id="SSF49410">
    <property type="entry name" value="Alpha-macroglobulin receptor domain"/>
    <property type="match status" value="1"/>
</dbReference>